<evidence type="ECO:0000313" key="2">
    <source>
        <dbReference type="Proteomes" id="UP001428341"/>
    </source>
</evidence>
<comment type="caution">
    <text evidence="1">The sequence shown here is derived from an EMBL/GenBank/DDBJ whole genome shotgun (WGS) entry which is preliminary data.</text>
</comment>
<name>A0AAP0QL05_9ROSI</name>
<dbReference type="AlphaFoldDB" id="A0AAP0QL05"/>
<gene>
    <name evidence="1" type="ORF">WN944_014727</name>
</gene>
<accession>A0AAP0QL05</accession>
<dbReference type="EMBL" id="JBCGBO010000005">
    <property type="protein sequence ID" value="KAK9199536.1"/>
    <property type="molecule type" value="Genomic_DNA"/>
</dbReference>
<sequence length="103" mass="11700">MFCCFPYSDFEVDYESNENASIVYAALAVDKEIMHHDPKIIPCSFNFVASLINSYLDSISQCILDGIKMAVDSGLHPPLTVESDYFNAVKSILKKRLRMDDQR</sequence>
<evidence type="ECO:0000313" key="1">
    <source>
        <dbReference type="EMBL" id="KAK9199536.1"/>
    </source>
</evidence>
<proteinExistence type="predicted"/>
<organism evidence="1 2">
    <name type="scientific">Citrus x changshan-huyou</name>
    <dbReference type="NCBI Taxonomy" id="2935761"/>
    <lineage>
        <taxon>Eukaryota</taxon>
        <taxon>Viridiplantae</taxon>
        <taxon>Streptophyta</taxon>
        <taxon>Embryophyta</taxon>
        <taxon>Tracheophyta</taxon>
        <taxon>Spermatophyta</taxon>
        <taxon>Magnoliopsida</taxon>
        <taxon>eudicotyledons</taxon>
        <taxon>Gunneridae</taxon>
        <taxon>Pentapetalae</taxon>
        <taxon>rosids</taxon>
        <taxon>malvids</taxon>
        <taxon>Sapindales</taxon>
        <taxon>Rutaceae</taxon>
        <taxon>Aurantioideae</taxon>
        <taxon>Citrus</taxon>
    </lineage>
</organism>
<reference evidence="1 2" key="1">
    <citation type="submission" date="2024-05" db="EMBL/GenBank/DDBJ databases">
        <title>Haplotype-resolved chromosome-level genome assembly of Huyou (Citrus changshanensis).</title>
        <authorList>
            <person name="Miao C."/>
            <person name="Chen W."/>
            <person name="Wu Y."/>
            <person name="Wang L."/>
            <person name="Zhao S."/>
            <person name="Grierson D."/>
            <person name="Xu C."/>
            <person name="Chen K."/>
        </authorList>
    </citation>
    <scope>NUCLEOTIDE SEQUENCE [LARGE SCALE GENOMIC DNA]</scope>
    <source>
        <strain evidence="1">01-14</strain>
        <tissue evidence="1">Leaf</tissue>
    </source>
</reference>
<protein>
    <submittedName>
        <fullName evidence="1">Uncharacterized protein</fullName>
    </submittedName>
</protein>
<dbReference type="Proteomes" id="UP001428341">
    <property type="component" value="Unassembled WGS sequence"/>
</dbReference>
<keyword evidence="2" id="KW-1185">Reference proteome</keyword>